<feature type="coiled-coil region" evidence="4">
    <location>
        <begin position="1673"/>
        <end position="1703"/>
    </location>
</feature>
<keyword evidence="4" id="KW-0175">Coiled coil</keyword>
<keyword evidence="7" id="KW-1185">Reference proteome</keyword>
<dbReference type="SUPFAM" id="SSF54427">
    <property type="entry name" value="NTF2-like"/>
    <property type="match status" value="1"/>
</dbReference>
<evidence type="ECO:0000256" key="1">
    <source>
        <dbReference type="ARBA" id="ARBA00000085"/>
    </source>
</evidence>
<sequence length="1953" mass="224791">MKPNEKIEKEVLKIYDTWLHSYLHGDVKVYDSFLDDDYHFIGSAKNEEFLNRKDTTKFFADTGDQFAGKTEIRNETMSIEQFGELIFITHLLDGWFLNENDWNYYARFRFTSVLKNTKTGWRFIYQHFSIPDPKTEEGETIGYDKINDENQQLREAITRRTFELEAKNRELEIEGALERIRAQATAMTVSSDLLDIVVTMRNEFIKLGHEAHYFWHMMWLQNTYEKAMTSGDGSRIGFVMELPRHIHGDIPKLAKWEKSQKPTVVYTMNIEEAIAYVDKMIDLGNFQNIDPQAPSHDDIRAIGGLTFIMARTSHGEIGYSLPGVVGNPPQEDLAILVQFAGAFDLAHRRFLDLQKAEEQAREVEIELALERVRSRTMAMQHSDELQEASFLLDEQVRGLGIKTWGCAFHIYGEKESTEWFGNEKGELNTYTVPRIGVFKDYYDKGQNGETLFIRKFEGEECVAHYEFMSTLPGIGDVLKQLKKTNKGFPTFQIDHVVYFKYGYLLFITREAVPEAYDIFKRFAHVFEQTYTRFLDLQKVEEQAREAQIEAALERVRSTSMAMHKSSDLKNVITAVFGQMEILEISTDSAQIIIHEEDSKDLNLWAYSPGEDFSELINIPYRKNPVFDDYWNNLNRGPSSMNYTKVQKDEFFQNVFMSEQLRHMSEERKKMVFDAAGMNRAFVAIDKVGISIHNYRDIFYSKEVGNIIVRLLDVFNQAYTRFLDIQKAEAQAREAKIEAALERVRSRSMAMHNSSELSEVVDTLQNEFANLDFNLTFCIINLIDEEDKSNTVWAANPETGKKPESYYMKFEDYPFHQAMWDAWKAQKKRFVYVIEGEEKKIYDKYLYTKTEFSRFPEHIQKANTDLERYVTGFTFFKHSGLQTVSENDINDEDLAILERFGRVFEQAYTRFLDLEKAEQQARDAQINLAVERVRAKALAMHKSEEIMGVVAKLKEEVMGLDIPGVVASTIFLEAGNGHIRMWDLSSLEQSHKDYQAISDITFQLKKEDPHLYIKRVWENPEDYFVEVQDEKDLDRIIEFMYENNQEEIAREVEDYTRTTNLKELYHASKCLNNGKLCIDLLEPPPGEMEGILNKVGAAFDLAYKRFEDLQKAERQTREAQIEAALERVRAKAMSMQSSDELNEMLSVLCQQFDILGILPMSTNLTVFDFENNSFTFRETGKFGNRSFGEQTVELDAMDNWKETVEKWKADKATAINKLHYPKEQLPEVWQVFHESFASMPEGSRITPEDYPDGIYHTAGKHPFGYIGMNQIRPATREEEEIVIKFASEFGRAYQRFLDLQKAEAQTREAQIETALEKVRSRTMAMQKSEELPEAANTLFLEVQALGIPAWSAGYNILSEDKTHSNCIMSSQGEIQSPFTLPLTEHSSLKPWYEALVNEEDFFVHGQKGQDLIEHYNYMTSLPELQGLIKQFEDAGIELPKQQYNHLVRFSKGFLLFITYEEVPESHAIFKRFGKVFEQTYTRFLDLQNAEAREKEAIKQAALDRVRGEIASMRTTKDLERITPLIWKELTTLGVPFFRCGVFIISEDEEMVHAYLSKPDGTSIAALHIPFSDGDNKLIKPTIENWRVQQVYKETWSQDQFVQQTHMFLKKGQIENPEAYDVSETPPEQLVLHLIPFKQGMVYVGNRENLTEDEISLVESLSSAFSVAYSRYEDFKALETAKNSLELTINDLKSAQAQLIQAEKMASLGELTAGIAHEIQNPLNFVNNFSEVSEELVDEMNEELDNGDFEEAKAISKDLKDNLSKINHHGKRADAIVKGMLEHSRINKGEKKPTDINALLDEFVRLSYHGLRAKDKSFNADFKLKLDPNVPKVNVVSSDIGRVILNLVNNAFYACAERGRITLDRGIKTYNPEVIVCSKQTEQGIELSVKDNGGGIPDKVKDKIFQPFFTTKPTGKGTGLGLSLSYDIIKAHGGKLTLESSEGDGTLFSIQIPIQ</sequence>
<feature type="domain" description="Histidine kinase" evidence="5">
    <location>
        <begin position="1712"/>
        <end position="1953"/>
    </location>
</feature>
<dbReference type="PANTHER" id="PTHR43065:SF42">
    <property type="entry name" value="TWO-COMPONENT SENSOR PPRA"/>
    <property type="match status" value="1"/>
</dbReference>
<dbReference type="Proteomes" id="UP000216840">
    <property type="component" value="Unassembled WGS sequence"/>
</dbReference>
<dbReference type="SUPFAM" id="SSF47384">
    <property type="entry name" value="Homodimeric domain of signal transducing histidine kinase"/>
    <property type="match status" value="1"/>
</dbReference>
<comment type="catalytic activity">
    <reaction evidence="1">
        <text>ATP + protein L-histidine = ADP + protein N-phospho-L-histidine.</text>
        <dbReference type="EC" id="2.7.13.3"/>
    </reaction>
</comment>
<dbReference type="SMART" id="SM00387">
    <property type="entry name" value="HATPase_c"/>
    <property type="match status" value="1"/>
</dbReference>
<dbReference type="InterPro" id="IPR003594">
    <property type="entry name" value="HATPase_dom"/>
</dbReference>
<evidence type="ECO:0000256" key="4">
    <source>
        <dbReference type="SAM" id="Coils"/>
    </source>
</evidence>
<gene>
    <name evidence="6" type="ORF">CA834_06125</name>
</gene>
<dbReference type="InterPro" id="IPR003661">
    <property type="entry name" value="HisK_dim/P_dom"/>
</dbReference>
<dbReference type="Pfam" id="PF13474">
    <property type="entry name" value="SnoaL_3"/>
    <property type="match status" value="1"/>
</dbReference>
<dbReference type="InterPro" id="IPR032710">
    <property type="entry name" value="NTF2-like_dom_sf"/>
</dbReference>
<accession>A0A265UVD9</accession>
<dbReference type="GO" id="GO:0000155">
    <property type="term" value="F:phosphorelay sensor kinase activity"/>
    <property type="evidence" value="ECO:0007669"/>
    <property type="project" value="InterPro"/>
</dbReference>
<dbReference type="InterPro" id="IPR036890">
    <property type="entry name" value="HATPase_C_sf"/>
</dbReference>
<reference evidence="6 7" key="1">
    <citation type="submission" date="2017-05" db="EMBL/GenBank/DDBJ databases">
        <title>The draft genome sequence of Idiomarina salinarum WNB302.</title>
        <authorList>
            <person name="Sun Y."/>
            <person name="Chen B."/>
            <person name="Du Z."/>
        </authorList>
    </citation>
    <scope>NUCLEOTIDE SEQUENCE [LARGE SCALE GENOMIC DNA]</scope>
    <source>
        <strain evidence="6 7">WNB302</strain>
    </source>
</reference>
<keyword evidence="3" id="KW-0597">Phosphoprotein</keyword>
<dbReference type="OrthoDB" id="1931120at2"/>
<dbReference type="InterPro" id="IPR005467">
    <property type="entry name" value="His_kinase_dom"/>
</dbReference>
<protein>
    <recommendedName>
        <fullName evidence="2">histidine kinase</fullName>
        <ecNumber evidence="2">2.7.13.3</ecNumber>
    </recommendedName>
</protein>
<dbReference type="PANTHER" id="PTHR43065">
    <property type="entry name" value="SENSOR HISTIDINE KINASE"/>
    <property type="match status" value="1"/>
</dbReference>
<proteinExistence type="predicted"/>
<dbReference type="SUPFAM" id="SSF55874">
    <property type="entry name" value="ATPase domain of HSP90 chaperone/DNA topoisomerase II/histidine kinase"/>
    <property type="match status" value="1"/>
</dbReference>
<dbReference type="Pfam" id="PF02518">
    <property type="entry name" value="HATPase_c"/>
    <property type="match status" value="1"/>
</dbReference>
<evidence type="ECO:0000256" key="2">
    <source>
        <dbReference type="ARBA" id="ARBA00012438"/>
    </source>
</evidence>
<dbReference type="PROSITE" id="PS50109">
    <property type="entry name" value="HIS_KIN"/>
    <property type="match status" value="1"/>
</dbReference>
<dbReference type="RefSeq" id="WP_094967808.1">
    <property type="nucleotide sequence ID" value="NZ_NGJN01000003.1"/>
</dbReference>
<dbReference type="EMBL" id="NGJN01000003">
    <property type="protein sequence ID" value="OZV69037.1"/>
    <property type="molecule type" value="Genomic_DNA"/>
</dbReference>
<dbReference type="Gene3D" id="1.10.287.130">
    <property type="match status" value="1"/>
</dbReference>
<organism evidence="6 7">
    <name type="scientific">Winogradskyella aurantia</name>
    <dbReference type="NCBI Taxonomy" id="1915063"/>
    <lineage>
        <taxon>Bacteria</taxon>
        <taxon>Pseudomonadati</taxon>
        <taxon>Bacteroidota</taxon>
        <taxon>Flavobacteriia</taxon>
        <taxon>Flavobacteriales</taxon>
        <taxon>Flavobacteriaceae</taxon>
        <taxon>Winogradskyella</taxon>
    </lineage>
</organism>
<evidence type="ECO:0000259" key="5">
    <source>
        <dbReference type="PROSITE" id="PS50109"/>
    </source>
</evidence>
<evidence type="ECO:0000313" key="6">
    <source>
        <dbReference type="EMBL" id="OZV69037.1"/>
    </source>
</evidence>
<dbReference type="EC" id="2.7.13.3" evidence="2"/>
<dbReference type="InterPro" id="IPR036097">
    <property type="entry name" value="HisK_dim/P_sf"/>
</dbReference>
<dbReference type="SMART" id="SM00388">
    <property type="entry name" value="HisKA"/>
    <property type="match status" value="1"/>
</dbReference>
<dbReference type="InterPro" id="IPR004358">
    <property type="entry name" value="Sig_transdc_His_kin-like_C"/>
</dbReference>
<dbReference type="CDD" id="cd00082">
    <property type="entry name" value="HisKA"/>
    <property type="match status" value="1"/>
</dbReference>
<comment type="caution">
    <text evidence="6">The sequence shown here is derived from an EMBL/GenBank/DDBJ whole genome shotgun (WGS) entry which is preliminary data.</text>
</comment>
<dbReference type="Gene3D" id="3.30.565.10">
    <property type="entry name" value="Histidine kinase-like ATPase, C-terminal domain"/>
    <property type="match status" value="1"/>
</dbReference>
<dbReference type="InterPro" id="IPR037401">
    <property type="entry name" value="SnoaL-like"/>
</dbReference>
<dbReference type="PRINTS" id="PR00344">
    <property type="entry name" value="BCTRLSENSOR"/>
</dbReference>
<evidence type="ECO:0000256" key="3">
    <source>
        <dbReference type="ARBA" id="ARBA00022553"/>
    </source>
</evidence>
<name>A0A265UVD9_9FLAO</name>
<dbReference type="Gene3D" id="3.10.450.50">
    <property type="match status" value="1"/>
</dbReference>
<dbReference type="Pfam" id="PF00512">
    <property type="entry name" value="HisKA"/>
    <property type="match status" value="1"/>
</dbReference>
<evidence type="ECO:0000313" key="7">
    <source>
        <dbReference type="Proteomes" id="UP000216840"/>
    </source>
</evidence>